<dbReference type="GO" id="GO:0019863">
    <property type="term" value="F:IgE binding"/>
    <property type="evidence" value="ECO:0007669"/>
    <property type="project" value="UniProtKB-KW"/>
</dbReference>
<keyword evidence="7" id="KW-0399">Innate immunity</keyword>
<organism evidence="22 23">
    <name type="scientific">Clarias magur</name>
    <name type="common">Asian catfish</name>
    <name type="synonym">Macropteronotus magur</name>
    <dbReference type="NCBI Taxonomy" id="1594786"/>
    <lineage>
        <taxon>Eukaryota</taxon>
        <taxon>Metazoa</taxon>
        <taxon>Chordata</taxon>
        <taxon>Craniata</taxon>
        <taxon>Vertebrata</taxon>
        <taxon>Euteleostomi</taxon>
        <taxon>Actinopterygii</taxon>
        <taxon>Neopterygii</taxon>
        <taxon>Teleostei</taxon>
        <taxon>Ostariophysi</taxon>
        <taxon>Siluriformes</taxon>
        <taxon>Clariidae</taxon>
        <taxon>Clarias</taxon>
    </lineage>
</organism>
<dbReference type="SUPFAM" id="SSF49899">
    <property type="entry name" value="Concanavalin A-like lectins/glucanases"/>
    <property type="match status" value="1"/>
</dbReference>
<dbReference type="OrthoDB" id="8942303at2759"/>
<keyword evidence="12" id="KW-0221">Differentiation</keyword>
<evidence type="ECO:0000256" key="19">
    <source>
        <dbReference type="RuleBase" id="RU102079"/>
    </source>
</evidence>
<dbReference type="SMART" id="SM00276">
    <property type="entry name" value="GLECT"/>
    <property type="match status" value="1"/>
</dbReference>
<evidence type="ECO:0000313" key="22">
    <source>
        <dbReference type="EMBL" id="KAF5909663.1"/>
    </source>
</evidence>
<keyword evidence="11" id="KW-0677">Repeat</keyword>
<keyword evidence="9" id="KW-0747">Spliceosome</keyword>
<comment type="subcellular location">
    <subcellularLocation>
        <location evidence="2">Cytoplasm</location>
    </subcellularLocation>
    <subcellularLocation>
        <location evidence="1">Nucleus</location>
    </subcellularLocation>
    <subcellularLocation>
        <location evidence="3">Secreted</location>
    </subcellularLocation>
</comment>
<keyword evidence="16" id="KW-1015">Disulfide bond</keyword>
<evidence type="ECO:0000256" key="18">
    <source>
        <dbReference type="ARBA" id="ARBA00023242"/>
    </source>
</evidence>
<dbReference type="CDD" id="cd00070">
    <property type="entry name" value="GLECT"/>
    <property type="match status" value="1"/>
</dbReference>
<name>A0A8J4XGQ4_CLAMG</name>
<sequence>TMNLEDALDSDPATANQTNQQAGGPAWPGQPTSPSWPGQPQNPSWPGQPQNPSWPGQPQNPSWPGQPGGQPFQQWPNQPQWPGQPSQPNAPGWPGQIPPTAPQNVPLNVPLDMPLPQGVYDKLLITVQGEPKPNAKKFSINLARNKDIALHFNPRFDEDGIKVLVRNSMINDVWGKEERTAPSFPFIPGKSFE</sequence>
<dbReference type="Pfam" id="PF00337">
    <property type="entry name" value="Gal-bind_lectin"/>
    <property type="match status" value="1"/>
</dbReference>
<evidence type="ECO:0000256" key="2">
    <source>
        <dbReference type="ARBA" id="ARBA00004496"/>
    </source>
</evidence>
<evidence type="ECO:0000313" key="23">
    <source>
        <dbReference type="Proteomes" id="UP000727407"/>
    </source>
</evidence>
<feature type="non-terminal residue" evidence="22">
    <location>
        <position position="193"/>
    </location>
</feature>
<evidence type="ECO:0000256" key="3">
    <source>
        <dbReference type="ARBA" id="ARBA00004613"/>
    </source>
</evidence>
<dbReference type="InterPro" id="IPR044156">
    <property type="entry name" value="Galectin-like"/>
</dbReference>
<keyword evidence="8" id="KW-0507">mRNA processing</keyword>
<dbReference type="GO" id="GO:0005737">
    <property type="term" value="C:cytoplasm"/>
    <property type="evidence" value="ECO:0007669"/>
    <property type="project" value="UniProtKB-SubCell"/>
</dbReference>
<evidence type="ECO:0000256" key="4">
    <source>
        <dbReference type="ARBA" id="ARBA00022490"/>
    </source>
</evidence>
<dbReference type="GO" id="GO:0002548">
    <property type="term" value="P:monocyte chemotaxis"/>
    <property type="evidence" value="ECO:0007669"/>
    <property type="project" value="TreeGrafter"/>
</dbReference>
<dbReference type="GO" id="GO:0008380">
    <property type="term" value="P:RNA splicing"/>
    <property type="evidence" value="ECO:0007669"/>
    <property type="project" value="UniProtKB-KW"/>
</dbReference>
<dbReference type="GO" id="GO:0090280">
    <property type="term" value="P:positive regulation of calcium ion import"/>
    <property type="evidence" value="ECO:0007669"/>
    <property type="project" value="TreeGrafter"/>
</dbReference>
<evidence type="ECO:0000256" key="5">
    <source>
        <dbReference type="ARBA" id="ARBA00022525"/>
    </source>
</evidence>
<dbReference type="GO" id="GO:0048246">
    <property type="term" value="P:macrophage chemotaxis"/>
    <property type="evidence" value="ECO:0007669"/>
    <property type="project" value="TreeGrafter"/>
</dbReference>
<dbReference type="GO" id="GO:0045806">
    <property type="term" value="P:negative regulation of endocytosis"/>
    <property type="evidence" value="ECO:0007669"/>
    <property type="project" value="TreeGrafter"/>
</dbReference>
<protein>
    <recommendedName>
        <fullName evidence="19">Galectin</fullName>
    </recommendedName>
</protein>
<reference evidence="22" key="1">
    <citation type="submission" date="2020-07" db="EMBL/GenBank/DDBJ databases">
        <title>Clarias magur genome sequencing, assembly and annotation.</title>
        <authorList>
            <person name="Kushwaha B."/>
            <person name="Kumar R."/>
            <person name="Das P."/>
            <person name="Joshi C.G."/>
            <person name="Kumar D."/>
            <person name="Nagpure N.S."/>
            <person name="Pandey M."/>
            <person name="Agarwal S."/>
            <person name="Srivastava S."/>
            <person name="Singh M."/>
            <person name="Sahoo L."/>
            <person name="Jayasankar P."/>
            <person name="Meher P.K."/>
            <person name="Koringa P.G."/>
            <person name="Iquebal M.A."/>
            <person name="Das S.P."/>
            <person name="Bit A."/>
            <person name="Patnaik S."/>
            <person name="Patel N."/>
            <person name="Shah T.M."/>
            <person name="Hinsu A."/>
            <person name="Jena J.K."/>
        </authorList>
    </citation>
    <scope>NUCLEOTIDE SEQUENCE</scope>
    <source>
        <strain evidence="22">CIFAMagur01</strain>
        <tissue evidence="22">Testis</tissue>
    </source>
</reference>
<dbReference type="EMBL" id="QNUK01000003">
    <property type="protein sequence ID" value="KAF5909663.1"/>
    <property type="molecule type" value="Genomic_DNA"/>
</dbReference>
<dbReference type="PROSITE" id="PS51304">
    <property type="entry name" value="GALECTIN"/>
    <property type="match status" value="1"/>
</dbReference>
<evidence type="ECO:0000259" key="21">
    <source>
        <dbReference type="PROSITE" id="PS51304"/>
    </source>
</evidence>
<dbReference type="GO" id="GO:0006397">
    <property type="term" value="P:mRNA processing"/>
    <property type="evidence" value="ECO:0007669"/>
    <property type="project" value="UniProtKB-KW"/>
</dbReference>
<dbReference type="PANTHER" id="PTHR11346">
    <property type="entry name" value="GALECTIN"/>
    <property type="match status" value="1"/>
</dbReference>
<feature type="region of interest" description="Disordered" evidence="20">
    <location>
        <begin position="1"/>
        <end position="106"/>
    </location>
</feature>
<dbReference type="GO" id="GO:0005681">
    <property type="term" value="C:spliceosomal complex"/>
    <property type="evidence" value="ECO:0007669"/>
    <property type="project" value="UniProtKB-KW"/>
</dbReference>
<keyword evidence="10 19" id="KW-0430">Lectin</keyword>
<evidence type="ECO:0000256" key="15">
    <source>
        <dbReference type="ARBA" id="ARBA00022990"/>
    </source>
</evidence>
<dbReference type="GO" id="GO:0050918">
    <property type="term" value="P:positive chemotaxis"/>
    <property type="evidence" value="ECO:0007669"/>
    <property type="project" value="TreeGrafter"/>
</dbReference>
<keyword evidence="13" id="KW-0391">Immunity</keyword>
<keyword evidence="6" id="KW-0597">Phosphoprotein</keyword>
<keyword evidence="14" id="KW-0389">IgE-binding protein</keyword>
<evidence type="ECO:0000256" key="8">
    <source>
        <dbReference type="ARBA" id="ARBA00022664"/>
    </source>
</evidence>
<evidence type="ECO:0000256" key="1">
    <source>
        <dbReference type="ARBA" id="ARBA00004123"/>
    </source>
</evidence>
<feature type="non-terminal residue" evidence="22">
    <location>
        <position position="1"/>
    </location>
</feature>
<keyword evidence="15" id="KW-0007">Acetylation</keyword>
<feature type="domain" description="Galectin" evidence="21">
    <location>
        <begin position="111"/>
        <end position="193"/>
    </location>
</feature>
<feature type="compositionally biased region" description="Low complexity" evidence="20">
    <location>
        <begin position="33"/>
        <end position="89"/>
    </location>
</feature>
<evidence type="ECO:0000256" key="20">
    <source>
        <dbReference type="SAM" id="MobiDB-lite"/>
    </source>
</evidence>
<gene>
    <name evidence="22" type="primary">lgals3b</name>
    <name evidence="22" type="ORF">DAT39_000583</name>
</gene>
<evidence type="ECO:0000256" key="7">
    <source>
        <dbReference type="ARBA" id="ARBA00022588"/>
    </source>
</evidence>
<dbReference type="GO" id="GO:0030593">
    <property type="term" value="P:neutrophil chemotaxis"/>
    <property type="evidence" value="ECO:0007669"/>
    <property type="project" value="TreeGrafter"/>
</dbReference>
<dbReference type="InterPro" id="IPR013320">
    <property type="entry name" value="ConA-like_dom_sf"/>
</dbReference>
<dbReference type="GO" id="GO:2001237">
    <property type="term" value="P:negative regulation of extrinsic apoptotic signaling pathway"/>
    <property type="evidence" value="ECO:0007669"/>
    <property type="project" value="TreeGrafter"/>
</dbReference>
<keyword evidence="23" id="KW-1185">Reference proteome</keyword>
<keyword evidence="18" id="KW-0539">Nucleus</keyword>
<dbReference type="GO" id="GO:0048245">
    <property type="term" value="P:eosinophil chemotaxis"/>
    <property type="evidence" value="ECO:0007669"/>
    <property type="project" value="TreeGrafter"/>
</dbReference>
<feature type="compositionally biased region" description="Polar residues" evidence="20">
    <location>
        <begin position="13"/>
        <end position="22"/>
    </location>
</feature>
<keyword evidence="17" id="KW-0508">mRNA splicing</keyword>
<dbReference type="GO" id="GO:0048030">
    <property type="term" value="F:disaccharide binding"/>
    <property type="evidence" value="ECO:0007669"/>
    <property type="project" value="TreeGrafter"/>
</dbReference>
<evidence type="ECO:0000256" key="17">
    <source>
        <dbReference type="ARBA" id="ARBA00023187"/>
    </source>
</evidence>
<comment type="caution">
    <text evidence="22">The sequence shown here is derived from an EMBL/GenBank/DDBJ whole genome shotgun (WGS) entry which is preliminary data.</text>
</comment>
<evidence type="ECO:0000256" key="16">
    <source>
        <dbReference type="ARBA" id="ARBA00023157"/>
    </source>
</evidence>
<dbReference type="SMART" id="SM00908">
    <property type="entry name" value="Gal-bind_lectin"/>
    <property type="match status" value="1"/>
</dbReference>
<dbReference type="GO" id="GO:0001772">
    <property type="term" value="C:immunological synapse"/>
    <property type="evidence" value="ECO:0007669"/>
    <property type="project" value="TreeGrafter"/>
</dbReference>
<evidence type="ECO:0000256" key="14">
    <source>
        <dbReference type="ARBA" id="ARBA00022972"/>
    </source>
</evidence>
<evidence type="ECO:0000256" key="13">
    <source>
        <dbReference type="ARBA" id="ARBA00022859"/>
    </source>
</evidence>
<evidence type="ECO:0000256" key="12">
    <source>
        <dbReference type="ARBA" id="ARBA00022782"/>
    </source>
</evidence>
<proteinExistence type="predicted"/>
<keyword evidence="5" id="KW-0964">Secreted</keyword>
<dbReference type="InterPro" id="IPR001079">
    <property type="entry name" value="Galectin_CRD"/>
</dbReference>
<dbReference type="GO" id="GO:0043236">
    <property type="term" value="F:laminin binding"/>
    <property type="evidence" value="ECO:0007669"/>
    <property type="project" value="TreeGrafter"/>
</dbReference>
<dbReference type="PANTHER" id="PTHR11346:SF26">
    <property type="entry name" value="GALECTIN-3"/>
    <property type="match status" value="1"/>
</dbReference>
<dbReference type="GO" id="GO:0045087">
    <property type="term" value="P:innate immune response"/>
    <property type="evidence" value="ECO:0007669"/>
    <property type="project" value="UniProtKB-KW"/>
</dbReference>
<dbReference type="GO" id="GO:0005615">
    <property type="term" value="C:extracellular space"/>
    <property type="evidence" value="ECO:0007669"/>
    <property type="project" value="TreeGrafter"/>
</dbReference>
<evidence type="ECO:0000256" key="9">
    <source>
        <dbReference type="ARBA" id="ARBA00022728"/>
    </source>
</evidence>
<dbReference type="GO" id="GO:0030154">
    <property type="term" value="P:cell differentiation"/>
    <property type="evidence" value="ECO:0007669"/>
    <property type="project" value="UniProtKB-KW"/>
</dbReference>
<dbReference type="Proteomes" id="UP000727407">
    <property type="component" value="Unassembled WGS sequence"/>
</dbReference>
<dbReference type="Gene3D" id="2.60.120.200">
    <property type="match status" value="1"/>
</dbReference>
<dbReference type="AlphaFoldDB" id="A0A8J4XGQ4"/>
<accession>A0A8J4XGQ4</accession>
<evidence type="ECO:0000256" key="6">
    <source>
        <dbReference type="ARBA" id="ARBA00022553"/>
    </source>
</evidence>
<evidence type="ECO:0000256" key="11">
    <source>
        <dbReference type="ARBA" id="ARBA00022737"/>
    </source>
</evidence>
<evidence type="ECO:0000256" key="10">
    <source>
        <dbReference type="ARBA" id="ARBA00022734"/>
    </source>
</evidence>
<keyword evidence="4" id="KW-0963">Cytoplasm</keyword>